<evidence type="ECO:0000256" key="2">
    <source>
        <dbReference type="ARBA" id="ARBA00022434"/>
    </source>
</evidence>
<keyword evidence="10" id="KW-1185">Reference proteome</keyword>
<dbReference type="InterPro" id="IPR012347">
    <property type="entry name" value="Ferritin-like"/>
</dbReference>
<evidence type="ECO:0000313" key="10">
    <source>
        <dbReference type="Proteomes" id="UP000002427"/>
    </source>
</evidence>
<comment type="similarity">
    <text evidence="1 7">Belongs to the ferritin family. Prokaryotic subfamily.</text>
</comment>
<feature type="binding site" evidence="6">
    <location>
        <position position="53"/>
    </location>
    <ligand>
        <name>Fe cation</name>
        <dbReference type="ChEBI" id="CHEBI:24875"/>
        <label>1</label>
    </ligand>
</feature>
<evidence type="ECO:0000313" key="9">
    <source>
        <dbReference type="EMBL" id="ABF13931.1"/>
    </source>
</evidence>
<feature type="domain" description="Ferritin-like diiron" evidence="8">
    <location>
        <begin position="1"/>
        <end position="145"/>
    </location>
</feature>
<dbReference type="Gene3D" id="1.20.1260.10">
    <property type="match status" value="1"/>
</dbReference>
<dbReference type="HOGENOM" id="CLU_065681_1_0_6"/>
<dbReference type="InterPro" id="IPR008331">
    <property type="entry name" value="Ferritin_DPS_dom"/>
</dbReference>
<dbReference type="Pfam" id="PF00210">
    <property type="entry name" value="Ferritin"/>
    <property type="match status" value="1"/>
</dbReference>
<dbReference type="SUPFAM" id="SSF47240">
    <property type="entry name" value="Ferritin-like"/>
    <property type="match status" value="1"/>
</dbReference>
<organism evidence="9 10">
    <name type="scientific">Baumannia cicadellinicola subsp. Homalodisca coagulata</name>
    <dbReference type="NCBI Taxonomy" id="374463"/>
    <lineage>
        <taxon>Bacteria</taxon>
        <taxon>Pseudomonadati</taxon>
        <taxon>Pseudomonadota</taxon>
        <taxon>Gammaproteobacteria</taxon>
        <taxon>Candidatus Palibaumannia</taxon>
    </lineage>
</organism>
<evidence type="ECO:0000256" key="7">
    <source>
        <dbReference type="RuleBase" id="RU361145"/>
    </source>
</evidence>
<dbReference type="AlphaFoldDB" id="Q1LTF7"/>
<dbReference type="InterPro" id="IPR009040">
    <property type="entry name" value="Ferritin-like_diiron"/>
</dbReference>
<dbReference type="EC" id="1.16.3.2" evidence="7"/>
<dbReference type="InterPro" id="IPR001519">
    <property type="entry name" value="Ferritin"/>
</dbReference>
<dbReference type="CDD" id="cd01055">
    <property type="entry name" value="Nonheme_Ferritin"/>
    <property type="match status" value="1"/>
</dbReference>
<evidence type="ECO:0000259" key="8">
    <source>
        <dbReference type="PROSITE" id="PS50905"/>
    </source>
</evidence>
<dbReference type="InterPro" id="IPR041719">
    <property type="entry name" value="Ferritin_prok"/>
</dbReference>
<keyword evidence="3 6" id="KW-0479">Metal-binding</keyword>
<dbReference type="PANTHER" id="PTHR11431">
    <property type="entry name" value="FERRITIN"/>
    <property type="match status" value="1"/>
</dbReference>
<evidence type="ECO:0000256" key="6">
    <source>
        <dbReference type="PIRSR" id="PIRSR601519-1"/>
    </source>
</evidence>
<gene>
    <name evidence="9" type="primary">ftn</name>
    <name evidence="9" type="ordered locus">BCI_0308</name>
</gene>
<comment type="function">
    <text evidence="7">Iron-storage protein.</text>
</comment>
<dbReference type="KEGG" id="bci:BCI_0308"/>
<dbReference type="RefSeq" id="WP_011520490.1">
    <property type="nucleotide sequence ID" value="NC_007984.1"/>
</dbReference>
<evidence type="ECO:0000256" key="5">
    <source>
        <dbReference type="ARBA" id="ARBA00023004"/>
    </source>
</evidence>
<keyword evidence="5 6" id="KW-0408">Iron</keyword>
<dbReference type="OrthoDB" id="9801481at2"/>
<feature type="binding site" evidence="6">
    <location>
        <position position="94"/>
    </location>
    <ligand>
        <name>Fe cation</name>
        <dbReference type="ChEBI" id="CHEBI:24875"/>
        <label>1</label>
    </ligand>
</feature>
<dbReference type="STRING" id="374463.BCI_0308"/>
<dbReference type="GO" id="GO:0005829">
    <property type="term" value="C:cytosol"/>
    <property type="evidence" value="ECO:0007669"/>
    <property type="project" value="TreeGrafter"/>
</dbReference>
<feature type="binding site" evidence="6">
    <location>
        <position position="127"/>
    </location>
    <ligand>
        <name>Fe cation</name>
        <dbReference type="ChEBI" id="CHEBI:24875"/>
        <label>1</label>
    </ligand>
</feature>
<accession>Q1LTF7</accession>
<dbReference type="PANTHER" id="PTHR11431:SF127">
    <property type="entry name" value="BACTERIAL NON-HEME FERRITIN"/>
    <property type="match status" value="1"/>
</dbReference>
<proteinExistence type="inferred from homology"/>
<dbReference type="GO" id="GO:0004322">
    <property type="term" value="F:ferroxidase activity"/>
    <property type="evidence" value="ECO:0007669"/>
    <property type="project" value="TreeGrafter"/>
</dbReference>
<reference evidence="9 10" key="1">
    <citation type="journal article" date="2006" name="PLoS Biol.">
        <title>Metabolic complementarity and genomics of the dual bacterial symbiosis of sharpshooters.</title>
        <authorList>
            <person name="Wu D."/>
            <person name="Daugherty S.C."/>
            <person name="Van Aken S.E."/>
            <person name="Pai G.H."/>
            <person name="Watkins K.L."/>
            <person name="Khouri H."/>
            <person name="Tallon L.J."/>
            <person name="Zaborsky J.M."/>
            <person name="Dunbar H.E."/>
            <person name="Tran P.L."/>
            <person name="Moran N.A."/>
            <person name="Eisen J.A."/>
        </authorList>
    </citation>
    <scope>NUCLEOTIDE SEQUENCE [LARGE SCALE GENOMIC DNA]</scope>
    <source>
        <strain evidence="9">Hc</strain>
    </source>
</reference>
<dbReference type="GO" id="GO:0008199">
    <property type="term" value="F:ferric iron binding"/>
    <property type="evidence" value="ECO:0007669"/>
    <property type="project" value="InterPro"/>
</dbReference>
<feature type="binding site" evidence="6">
    <location>
        <position position="17"/>
    </location>
    <ligand>
        <name>Fe cation</name>
        <dbReference type="ChEBI" id="CHEBI:24875"/>
        <label>1</label>
    </ligand>
</feature>
<dbReference type="FunFam" id="1.20.1260.10:FF:000001">
    <property type="entry name" value="Non-heme ferritin"/>
    <property type="match status" value="1"/>
</dbReference>
<keyword evidence="7" id="KW-0963">Cytoplasm</keyword>
<dbReference type="PROSITE" id="PS50905">
    <property type="entry name" value="FERRITIN_LIKE"/>
    <property type="match status" value="1"/>
</dbReference>
<dbReference type="GO" id="GO:0006826">
    <property type="term" value="P:iron ion transport"/>
    <property type="evidence" value="ECO:0007669"/>
    <property type="project" value="InterPro"/>
</dbReference>
<dbReference type="EMBL" id="CP000238">
    <property type="protein sequence ID" value="ABF13931.1"/>
    <property type="molecule type" value="Genomic_DNA"/>
</dbReference>
<protein>
    <recommendedName>
        <fullName evidence="7">Ferritin</fullName>
        <ecNumber evidence="7">1.16.3.2</ecNumber>
    </recommendedName>
</protein>
<evidence type="ECO:0000256" key="4">
    <source>
        <dbReference type="ARBA" id="ARBA00023002"/>
    </source>
</evidence>
<dbReference type="GO" id="GO:0008198">
    <property type="term" value="F:ferrous iron binding"/>
    <property type="evidence" value="ECO:0007669"/>
    <property type="project" value="TreeGrafter"/>
</dbReference>
<comment type="subcellular location">
    <subcellularLocation>
        <location evidence="7">Cytoplasm</location>
    </subcellularLocation>
</comment>
<keyword evidence="2 7" id="KW-0409">Iron storage</keyword>
<dbReference type="GO" id="GO:0042802">
    <property type="term" value="F:identical protein binding"/>
    <property type="evidence" value="ECO:0007669"/>
    <property type="project" value="UniProtKB-ARBA"/>
</dbReference>
<evidence type="ECO:0000256" key="1">
    <source>
        <dbReference type="ARBA" id="ARBA00006950"/>
    </source>
</evidence>
<dbReference type="InterPro" id="IPR009078">
    <property type="entry name" value="Ferritin-like_SF"/>
</dbReference>
<feature type="binding site" evidence="6">
    <location>
        <position position="50"/>
    </location>
    <ligand>
        <name>Fe cation</name>
        <dbReference type="ChEBI" id="CHEBI:24875"/>
        <label>1</label>
    </ligand>
</feature>
<dbReference type="Proteomes" id="UP000002427">
    <property type="component" value="Chromosome"/>
</dbReference>
<sequence>MLKSEIKTKLDEQLNLEIFSVNLYLQMSSWCKNKGFEGVSSFFKKQSQEENNHIYRLFDYLNDIGTMPIVGYIKAPPIDYSSLTELIQIAYQHEQNLTQNINQLVHTAITLQDYSTFYFLQWYIAEQQKEENRFKYILDQLKLVNINYNGIFLIDQMFKTLS</sequence>
<comment type="catalytic activity">
    <reaction evidence="7">
        <text>4 Fe(2+) + O2 + 6 H2O = 4 iron(III) oxide-hydroxide + 12 H(+)</text>
        <dbReference type="Rhea" id="RHEA:11972"/>
        <dbReference type="ChEBI" id="CHEBI:15377"/>
        <dbReference type="ChEBI" id="CHEBI:15378"/>
        <dbReference type="ChEBI" id="CHEBI:15379"/>
        <dbReference type="ChEBI" id="CHEBI:29033"/>
        <dbReference type="ChEBI" id="CHEBI:78619"/>
        <dbReference type="EC" id="1.16.3.2"/>
    </reaction>
</comment>
<dbReference type="NCBIfam" id="NF007638">
    <property type="entry name" value="PRK10304.1"/>
    <property type="match status" value="1"/>
</dbReference>
<name>Q1LTF7_BAUCH</name>
<dbReference type="GO" id="GO:0006879">
    <property type="term" value="P:intracellular iron ion homeostasis"/>
    <property type="evidence" value="ECO:0007669"/>
    <property type="project" value="UniProtKB-KW"/>
</dbReference>
<keyword evidence="4" id="KW-0560">Oxidoreductase</keyword>
<evidence type="ECO:0000256" key="3">
    <source>
        <dbReference type="ARBA" id="ARBA00022723"/>
    </source>
</evidence>